<dbReference type="Pfam" id="PF07209">
    <property type="entry name" value="DUF1415"/>
    <property type="match status" value="1"/>
</dbReference>
<name>A0A5B8UL32_9BACT</name>
<protein>
    <submittedName>
        <fullName evidence="1">DUF1415 domain-containing protein</fullName>
    </submittedName>
</protein>
<evidence type="ECO:0000313" key="2">
    <source>
        <dbReference type="Proteomes" id="UP000321204"/>
    </source>
</evidence>
<dbReference type="EMBL" id="CP042433">
    <property type="protein sequence ID" value="QEC56740.1"/>
    <property type="molecule type" value="Genomic_DNA"/>
</dbReference>
<dbReference type="KEGG" id="fgg:FSB75_12800"/>
<accession>A0A5B8UL32</accession>
<reference evidence="1 2" key="1">
    <citation type="journal article" date="2015" name="Int. J. Syst. Evol. Microbiol.">
        <title>Flavisolibacter ginsenosidimutans sp. nov., with ginsenoside-converting activity isolated from soil used for cultivating ginseng.</title>
        <authorList>
            <person name="Zhao Y."/>
            <person name="Liu Q."/>
            <person name="Kang M.S."/>
            <person name="Jin F."/>
            <person name="Yu H."/>
            <person name="Im W.T."/>
        </authorList>
    </citation>
    <scope>NUCLEOTIDE SEQUENCE [LARGE SCALE GENOMIC DNA]</scope>
    <source>
        <strain evidence="1 2">Gsoil 636</strain>
    </source>
</reference>
<keyword evidence="2" id="KW-1185">Reference proteome</keyword>
<dbReference type="InterPro" id="IPR009858">
    <property type="entry name" value="DUF1415"/>
</dbReference>
<dbReference type="AlphaFoldDB" id="A0A5B8UL32"/>
<gene>
    <name evidence="1" type="ORF">FSB75_12800</name>
</gene>
<evidence type="ECO:0000313" key="1">
    <source>
        <dbReference type="EMBL" id="QEC56740.1"/>
    </source>
</evidence>
<organism evidence="1 2">
    <name type="scientific">Flavisolibacter ginsenosidimutans</name>
    <dbReference type="NCBI Taxonomy" id="661481"/>
    <lineage>
        <taxon>Bacteria</taxon>
        <taxon>Pseudomonadati</taxon>
        <taxon>Bacteroidota</taxon>
        <taxon>Chitinophagia</taxon>
        <taxon>Chitinophagales</taxon>
        <taxon>Chitinophagaceae</taxon>
        <taxon>Flavisolibacter</taxon>
    </lineage>
</organism>
<dbReference type="Proteomes" id="UP000321204">
    <property type="component" value="Chromosome"/>
</dbReference>
<dbReference type="OrthoDB" id="277390at2"/>
<proteinExistence type="predicted"/>
<sequence length="191" mass="20879">MSHQPAPEAANETVVAQTKKWILDVVVGCNFCPFAGREVKRGTVAYEVLKTGSAQTVLAAFEAAMKKLDANTEIETMLLILPQGFGRFADYLKLVSGAERTIKKKGYEGVYQVASFHPQYLFAGSSTSDPANYTNRSPYPMLHLLREDSVSKAIASYPDTHKIPQRNIAFAKEKGLAYMQALLAASLGVSE</sequence>